<dbReference type="Pfam" id="PF00174">
    <property type="entry name" value="Oxidored_molyb"/>
    <property type="match status" value="1"/>
</dbReference>
<dbReference type="PROSITE" id="PS51384">
    <property type="entry name" value="FAD_FR"/>
    <property type="match status" value="1"/>
</dbReference>
<evidence type="ECO:0000256" key="15">
    <source>
        <dbReference type="SAM" id="MobiDB-lite"/>
    </source>
</evidence>
<organism evidence="19 20">
    <name type="scientific">Tetradesmus obliquus</name>
    <name type="common">Green alga</name>
    <name type="synonym">Acutodesmus obliquus</name>
    <dbReference type="NCBI Taxonomy" id="3088"/>
    <lineage>
        <taxon>Eukaryota</taxon>
        <taxon>Viridiplantae</taxon>
        <taxon>Chlorophyta</taxon>
        <taxon>core chlorophytes</taxon>
        <taxon>Chlorophyceae</taxon>
        <taxon>CS clade</taxon>
        <taxon>Sphaeropleales</taxon>
        <taxon>Scenedesmaceae</taxon>
        <taxon>Tetradesmus</taxon>
    </lineage>
</organism>
<keyword evidence="12" id="KW-0560">Oxidoreductase</keyword>
<feature type="compositionally biased region" description="Low complexity" evidence="15">
    <location>
        <begin position="33"/>
        <end position="55"/>
    </location>
</feature>
<dbReference type="InterPro" id="IPR036400">
    <property type="entry name" value="Cyt_B5-like_heme/steroid_sf"/>
</dbReference>
<dbReference type="Pfam" id="PF00175">
    <property type="entry name" value="NAD_binding_1"/>
    <property type="match status" value="1"/>
</dbReference>
<comment type="cofactor">
    <cofactor evidence="1">
        <name>Mo-molybdopterin</name>
        <dbReference type="ChEBI" id="CHEBI:71302"/>
    </cofactor>
</comment>
<dbReference type="Pfam" id="PF00173">
    <property type="entry name" value="Cyt-b5"/>
    <property type="match status" value="1"/>
</dbReference>
<dbReference type="Proteomes" id="UP000256970">
    <property type="component" value="Unassembled WGS sequence"/>
</dbReference>
<dbReference type="GO" id="GO:0006790">
    <property type="term" value="P:sulfur compound metabolic process"/>
    <property type="evidence" value="ECO:0007669"/>
    <property type="project" value="TreeGrafter"/>
</dbReference>
<dbReference type="SMART" id="SM01117">
    <property type="entry name" value="Cyt-b5"/>
    <property type="match status" value="1"/>
</dbReference>
<dbReference type="Gene3D" id="2.60.40.650">
    <property type="match status" value="1"/>
</dbReference>
<sequence length="974" mass="105256">MGRDKDSNSQQSAGDSKGPSHVQITGNAPIDHAALPDAVGAAAAASSGEDQQQDAAPEEPPLHDDDPSWSFHEPASHVDPRDKATPDAWIRRNPHLIRLTGNHPLNAIPPAALLAERGFITPVSLHYVRNHGAVPRLEWQSHKVTIDGMLEHPVQLSMQQLLAMAAPATITAYMACTGNRRKELRVLKPLQGSDMGCTAVGNSQWTGVHLAAVLQQLGVKSVQQGARWVHFAGPDDELPDGSSYATCLDLEHCLNPANDVLLAYKQNGRLLTPDHGYPLRLLAPGIAGGRQVKWLSHITVSDSPTANTHHIRENRRFPESLDRSAADEAGYFDPSNDRAYSFAVMEDCMNSAILLPGHDELVLQRNGSSSSSSSSNEGEGLAADAADGQEPQLVTIQGYAYTGGGRRVTHVEVSLDCGASWRLAPVSHGGGPSQEDRADNSHLNAYGKHWSWYVWELGVPFDELAGAPEVRCRACDSAMNSQPERPSWNFLGSMNNSQYAVKLHTEHLAADEYSSSSSSSSRLALRFEHPVTEGPGGHGGWMMAEAPTAAGGGVVESAAELQEEAAQGKQWEQLREISMQEVEQHSSREKGVWFVRDGKVYDVTPFLDKHPGGAAIIESLAGQNATDDFDSIHDDRARRMSVQYLIGRLEGAQPPQHPDQAAAKQQHKAALGPQVALNPHKRQTFQLAHKDSVSHDTRLLRFALPTPQHRLGLPVGKHIQLYANIGGEGVVRPYTPTTLDNELGHFDLVVKVYPPAPPKYPQGGKMSQYLDSLAVGDTVEVRGPVGDVEYHGRGRLTFQDASFQVTHINMIGGGTGITPLYQVIKAILQDPADSTQLRLLYANKTPDDILLRQQLDELEQASGGRFKVEYTVDAAAPEGWPHKTGHISADMARAALFGPAAAHSDDTSAGSKGADSDSNGRGSEQPPGGVQQQKQQQGGQLVVTLLCGPLPMIEKACKPALKEMGFEDQHVIEL</sequence>
<dbReference type="Pfam" id="PF03404">
    <property type="entry name" value="Mo-co_dimer"/>
    <property type="match status" value="1"/>
</dbReference>
<dbReference type="InterPro" id="IPR001199">
    <property type="entry name" value="Cyt_B5-like_heme/steroid-bd"/>
</dbReference>
<dbReference type="FunFam" id="2.40.30.10:FF:000021">
    <property type="entry name" value="NADH-cytochrome b5 reductase"/>
    <property type="match status" value="1"/>
</dbReference>
<evidence type="ECO:0000256" key="9">
    <source>
        <dbReference type="ARBA" id="ARBA00022630"/>
    </source>
</evidence>
<feature type="domain" description="Cytochrome b5 heme-binding" evidence="16">
    <location>
        <begin position="574"/>
        <end position="650"/>
    </location>
</feature>
<keyword evidence="10" id="KW-0479">Metal-binding</keyword>
<dbReference type="InterPro" id="IPR014756">
    <property type="entry name" value="Ig_E-set"/>
</dbReference>
<keyword evidence="14" id="KW-0534">Nitrate assimilation</keyword>
<evidence type="ECO:0000313" key="19">
    <source>
        <dbReference type="EMBL" id="SZX75898.1"/>
    </source>
</evidence>
<dbReference type="InterPro" id="IPR008335">
    <property type="entry name" value="Mopterin_OxRdtase_euk"/>
</dbReference>
<accession>A0A383WE65</accession>
<dbReference type="GO" id="GO:0030151">
    <property type="term" value="F:molybdenum ion binding"/>
    <property type="evidence" value="ECO:0007669"/>
    <property type="project" value="InterPro"/>
</dbReference>
<evidence type="ECO:0000256" key="5">
    <source>
        <dbReference type="ARBA" id="ARBA00006253"/>
    </source>
</evidence>
<comment type="function">
    <text evidence="4">Nitrate reductase is a key enzyme involved in the first step of nitrate assimilation in plants, fungi and bacteria.</text>
</comment>
<dbReference type="InterPro" id="IPR001433">
    <property type="entry name" value="OxRdtase_FAD/NAD-bd"/>
</dbReference>
<dbReference type="InterPro" id="IPR039261">
    <property type="entry name" value="FNR_nucleotide-bd"/>
</dbReference>
<dbReference type="SUPFAM" id="SSF55856">
    <property type="entry name" value="Cytochrome b5-like heme/steroid binding domain"/>
    <property type="match status" value="1"/>
</dbReference>
<dbReference type="GO" id="GO:0008940">
    <property type="term" value="F:nitrate reductase activity"/>
    <property type="evidence" value="ECO:0007669"/>
    <property type="project" value="UniProtKB-ARBA"/>
</dbReference>
<dbReference type="GO" id="GO:0043546">
    <property type="term" value="F:molybdopterin cofactor binding"/>
    <property type="evidence" value="ECO:0007669"/>
    <property type="project" value="TreeGrafter"/>
</dbReference>
<dbReference type="EMBL" id="FNXT01001245">
    <property type="protein sequence ID" value="SZX75898.1"/>
    <property type="molecule type" value="Genomic_DNA"/>
</dbReference>
<keyword evidence="7" id="KW-0500">Molybdenum</keyword>
<name>A0A383WE65_TETOB</name>
<evidence type="ECO:0000313" key="20">
    <source>
        <dbReference type="Proteomes" id="UP000256970"/>
    </source>
</evidence>
<comment type="subunit">
    <text evidence="6">Homodimer.</text>
</comment>
<dbReference type="InterPro" id="IPR017938">
    <property type="entry name" value="Riboflavin_synthase-like_b-brl"/>
</dbReference>
<reference evidence="19 20" key="1">
    <citation type="submission" date="2016-10" db="EMBL/GenBank/DDBJ databases">
        <authorList>
            <person name="Cai Z."/>
        </authorList>
    </citation>
    <scope>NUCLEOTIDE SEQUENCE [LARGE SCALE GENOMIC DNA]</scope>
</reference>
<dbReference type="GO" id="GO:0020037">
    <property type="term" value="F:heme binding"/>
    <property type="evidence" value="ECO:0007669"/>
    <property type="project" value="InterPro"/>
</dbReference>
<keyword evidence="20" id="KW-1185">Reference proteome</keyword>
<feature type="region of interest" description="Disordered" evidence="15">
    <location>
        <begin position="364"/>
        <end position="389"/>
    </location>
</feature>
<evidence type="ECO:0000256" key="14">
    <source>
        <dbReference type="ARBA" id="ARBA00023063"/>
    </source>
</evidence>
<comment type="cofactor">
    <cofactor evidence="2">
        <name>heme</name>
        <dbReference type="ChEBI" id="CHEBI:30413"/>
    </cofactor>
</comment>
<evidence type="ECO:0000256" key="10">
    <source>
        <dbReference type="ARBA" id="ARBA00022723"/>
    </source>
</evidence>
<dbReference type="PROSITE" id="PS00191">
    <property type="entry name" value="CYTOCHROME_B5_1"/>
    <property type="match status" value="1"/>
</dbReference>
<dbReference type="SUPFAM" id="SSF81296">
    <property type="entry name" value="E set domains"/>
    <property type="match status" value="1"/>
</dbReference>
<evidence type="ECO:0000256" key="8">
    <source>
        <dbReference type="ARBA" id="ARBA00022617"/>
    </source>
</evidence>
<dbReference type="InterPro" id="IPR036374">
    <property type="entry name" value="OxRdtase_Mopterin-bd_sf"/>
</dbReference>
<evidence type="ECO:0000256" key="1">
    <source>
        <dbReference type="ARBA" id="ARBA00001924"/>
    </source>
</evidence>
<dbReference type="PANTHER" id="PTHR19372">
    <property type="entry name" value="SULFITE REDUCTASE"/>
    <property type="match status" value="1"/>
</dbReference>
<dbReference type="GO" id="GO:0042128">
    <property type="term" value="P:nitrate assimilation"/>
    <property type="evidence" value="ECO:0007669"/>
    <property type="project" value="UniProtKB-KW"/>
</dbReference>
<dbReference type="Gene3D" id="3.10.120.10">
    <property type="entry name" value="Cytochrome b5-like heme/steroid binding domain"/>
    <property type="match status" value="1"/>
</dbReference>
<evidence type="ECO:0000256" key="12">
    <source>
        <dbReference type="ARBA" id="ARBA00023002"/>
    </source>
</evidence>
<dbReference type="AlphaFoldDB" id="A0A383WE65"/>
<dbReference type="PANTHER" id="PTHR19372:SF7">
    <property type="entry name" value="SULFITE OXIDASE, MITOCHONDRIAL"/>
    <property type="match status" value="1"/>
</dbReference>
<feature type="region of interest" description="Disordered" evidence="15">
    <location>
        <begin position="304"/>
        <end position="329"/>
    </location>
</feature>
<evidence type="ECO:0000259" key="17">
    <source>
        <dbReference type="PROSITE" id="PS51384"/>
    </source>
</evidence>
<dbReference type="STRING" id="3088.A0A383WE65"/>
<evidence type="ECO:0000256" key="6">
    <source>
        <dbReference type="ARBA" id="ARBA00011738"/>
    </source>
</evidence>
<evidence type="ECO:0000256" key="7">
    <source>
        <dbReference type="ARBA" id="ARBA00022505"/>
    </source>
</evidence>
<evidence type="ECO:0000313" key="18">
    <source>
        <dbReference type="EMBL" id="SZX72049.1"/>
    </source>
</evidence>
<gene>
    <name evidence="18" type="ORF">BQ4739_LOCUS12144</name>
    <name evidence="19" type="ORF">BQ4739_LOCUS16268</name>
</gene>
<comment type="cofactor">
    <cofactor evidence="3">
        <name>FAD</name>
        <dbReference type="ChEBI" id="CHEBI:57692"/>
    </cofactor>
</comment>
<feature type="domain" description="FAD-binding FR-type" evidence="17">
    <location>
        <begin position="680"/>
        <end position="791"/>
    </location>
</feature>
<dbReference type="EMBL" id="FNXT01001099">
    <property type="protein sequence ID" value="SZX72049.1"/>
    <property type="molecule type" value="Genomic_DNA"/>
</dbReference>
<evidence type="ECO:0000256" key="4">
    <source>
        <dbReference type="ARBA" id="ARBA00003838"/>
    </source>
</evidence>
<dbReference type="Gene3D" id="3.40.50.80">
    <property type="entry name" value="Nucleotide-binding domain of ferredoxin-NADP reductase (FNR) module"/>
    <property type="match status" value="1"/>
</dbReference>
<dbReference type="Gene3D" id="2.40.30.10">
    <property type="entry name" value="Translation factors"/>
    <property type="match status" value="1"/>
</dbReference>
<evidence type="ECO:0008006" key="21">
    <source>
        <dbReference type="Google" id="ProtNLM"/>
    </source>
</evidence>
<protein>
    <recommendedName>
        <fullName evidence="21">Nitrate reductase</fullName>
    </recommendedName>
</protein>
<dbReference type="SUPFAM" id="SSF63380">
    <property type="entry name" value="Riboflavin synthase domain-like"/>
    <property type="match status" value="1"/>
</dbReference>
<feature type="compositionally biased region" description="Basic and acidic residues" evidence="15">
    <location>
        <begin position="74"/>
        <end position="85"/>
    </location>
</feature>
<evidence type="ECO:0000256" key="2">
    <source>
        <dbReference type="ARBA" id="ARBA00001971"/>
    </source>
</evidence>
<dbReference type="InterPro" id="IPR008333">
    <property type="entry name" value="Cbr1-like_FAD-bd_dom"/>
</dbReference>
<dbReference type="Gene3D" id="3.90.420.10">
    <property type="entry name" value="Oxidoreductase, molybdopterin-binding domain"/>
    <property type="match status" value="1"/>
</dbReference>
<dbReference type="SUPFAM" id="SSF52343">
    <property type="entry name" value="Ferredoxin reductase-like, C-terminal NADP-linked domain"/>
    <property type="match status" value="1"/>
</dbReference>
<dbReference type="PRINTS" id="PR00406">
    <property type="entry name" value="CYTB5RDTASE"/>
</dbReference>
<evidence type="ECO:0000256" key="13">
    <source>
        <dbReference type="ARBA" id="ARBA00023004"/>
    </source>
</evidence>
<dbReference type="CDD" id="cd06183">
    <property type="entry name" value="cyt_b5_reduct_like"/>
    <property type="match status" value="1"/>
</dbReference>
<dbReference type="Pfam" id="PF00970">
    <property type="entry name" value="FAD_binding_6"/>
    <property type="match status" value="1"/>
</dbReference>
<dbReference type="PROSITE" id="PS50255">
    <property type="entry name" value="CYTOCHROME_B5_2"/>
    <property type="match status" value="1"/>
</dbReference>
<evidence type="ECO:0000256" key="11">
    <source>
        <dbReference type="ARBA" id="ARBA00022827"/>
    </source>
</evidence>
<keyword evidence="9" id="KW-0285">Flavoprotein</keyword>
<feature type="region of interest" description="Disordered" evidence="15">
    <location>
        <begin position="1"/>
        <end position="87"/>
    </location>
</feature>
<dbReference type="SUPFAM" id="SSF56524">
    <property type="entry name" value="Oxidoreductase molybdopterin-binding domain"/>
    <property type="match status" value="1"/>
</dbReference>
<keyword evidence="11" id="KW-0274">FAD</keyword>
<proteinExistence type="inferred from homology"/>
<evidence type="ECO:0000259" key="16">
    <source>
        <dbReference type="PROSITE" id="PS50255"/>
    </source>
</evidence>
<comment type="similarity">
    <text evidence="5">Belongs to the nitrate reductase family.</text>
</comment>
<dbReference type="InterPro" id="IPR005066">
    <property type="entry name" value="MoCF_OxRdtse_dimer"/>
</dbReference>
<dbReference type="InterPro" id="IPR017927">
    <property type="entry name" value="FAD-bd_FR_type"/>
</dbReference>
<feature type="compositionally biased region" description="Low complexity" evidence="15">
    <location>
        <begin position="925"/>
        <end position="937"/>
    </location>
</feature>
<feature type="region of interest" description="Disordered" evidence="15">
    <location>
        <begin position="900"/>
        <end position="937"/>
    </location>
</feature>
<dbReference type="PRINTS" id="PR00407">
    <property type="entry name" value="EUMOPTERIN"/>
</dbReference>
<dbReference type="PRINTS" id="PR00363">
    <property type="entry name" value="CYTOCHROMEB5"/>
</dbReference>
<keyword evidence="8" id="KW-0349">Heme</keyword>
<dbReference type="GO" id="GO:0008482">
    <property type="term" value="F:sulfite oxidase activity"/>
    <property type="evidence" value="ECO:0007669"/>
    <property type="project" value="TreeGrafter"/>
</dbReference>
<dbReference type="InterPro" id="IPR018506">
    <property type="entry name" value="Cyt_B5_heme-BS"/>
</dbReference>
<keyword evidence="13" id="KW-0408">Iron</keyword>
<feature type="compositionally biased region" description="Basic and acidic residues" evidence="15">
    <location>
        <begin position="310"/>
        <end position="326"/>
    </location>
</feature>
<evidence type="ECO:0000256" key="3">
    <source>
        <dbReference type="ARBA" id="ARBA00001974"/>
    </source>
</evidence>
<dbReference type="InterPro" id="IPR000572">
    <property type="entry name" value="OxRdtase_Mopterin-bd_dom"/>
</dbReference>